<keyword evidence="10" id="KW-1185">Reference proteome</keyword>
<evidence type="ECO:0000259" key="8">
    <source>
        <dbReference type="PROSITE" id="PS51012"/>
    </source>
</evidence>
<dbReference type="EMBL" id="RPFW01000001">
    <property type="protein sequence ID" value="TVZ06130.1"/>
    <property type="molecule type" value="Genomic_DNA"/>
</dbReference>
<organism evidence="9 10">
    <name type="scientific">Trebonia kvetii</name>
    <dbReference type="NCBI Taxonomy" id="2480626"/>
    <lineage>
        <taxon>Bacteria</taxon>
        <taxon>Bacillati</taxon>
        <taxon>Actinomycetota</taxon>
        <taxon>Actinomycetes</taxon>
        <taxon>Streptosporangiales</taxon>
        <taxon>Treboniaceae</taxon>
        <taxon>Trebonia</taxon>
    </lineage>
</organism>
<evidence type="ECO:0000256" key="3">
    <source>
        <dbReference type="ARBA" id="ARBA00022989"/>
    </source>
</evidence>
<dbReference type="InterPro" id="IPR013525">
    <property type="entry name" value="ABC2_TM"/>
</dbReference>
<evidence type="ECO:0000256" key="6">
    <source>
        <dbReference type="RuleBase" id="RU361157"/>
    </source>
</evidence>
<dbReference type="PROSITE" id="PS51012">
    <property type="entry name" value="ABC_TM2"/>
    <property type="match status" value="1"/>
</dbReference>
<evidence type="ECO:0000256" key="7">
    <source>
        <dbReference type="SAM" id="MobiDB-lite"/>
    </source>
</evidence>
<keyword evidence="4 6" id="KW-0472">Membrane</keyword>
<dbReference type="PANTHER" id="PTHR43229:SF2">
    <property type="entry name" value="NODULATION PROTEIN J"/>
    <property type="match status" value="1"/>
</dbReference>
<dbReference type="Pfam" id="PF01061">
    <property type="entry name" value="ABC2_membrane"/>
    <property type="match status" value="1"/>
</dbReference>
<dbReference type="InterPro" id="IPR047817">
    <property type="entry name" value="ABC2_TM_bact-type"/>
</dbReference>
<dbReference type="Proteomes" id="UP000460272">
    <property type="component" value="Unassembled WGS sequence"/>
</dbReference>
<keyword evidence="3 6" id="KW-1133">Transmembrane helix</keyword>
<evidence type="ECO:0000313" key="10">
    <source>
        <dbReference type="Proteomes" id="UP000460272"/>
    </source>
</evidence>
<feature type="compositionally biased region" description="Pro residues" evidence="7">
    <location>
        <begin position="8"/>
        <end position="18"/>
    </location>
</feature>
<sequence length="278" mass="29889">MTTAAVPTPGPRPAPVPGPALARRPSPATALANSFTLAWRSVLKIKTNPEDLFGLWFQPIMYLVLFTYVFGGAIAGGTHQYLQFSLPGVLVLSVVFATLGTGMMLSQDISTGVFDRFRALPIVRWAPLAGAILGDLVRYVISILVTLGFGYVLGFRVQTNVVAAVLGCLLLVAFAFAMCWLSAMLGVIAKTAQGVQWWGFLFMFPLVFGSNILTSTSSMPGWLQAFVKVNPVTYLTEAERALLIGGPAAVAVERSLLWALGIFVVFAPLAVAAYRRRT</sequence>
<comment type="subcellular location">
    <subcellularLocation>
        <location evidence="6">Cell membrane</location>
        <topology evidence="6">Multi-pass membrane protein</topology>
    </subcellularLocation>
    <subcellularLocation>
        <location evidence="1">Membrane</location>
        <topology evidence="1">Multi-pass membrane protein</topology>
    </subcellularLocation>
</comment>
<proteinExistence type="inferred from homology"/>
<keyword evidence="6" id="KW-1003">Cell membrane</keyword>
<feature type="transmembrane region" description="Helical" evidence="6">
    <location>
        <begin position="195"/>
        <end position="213"/>
    </location>
</feature>
<feature type="transmembrane region" description="Helical" evidence="6">
    <location>
        <begin position="125"/>
        <end position="149"/>
    </location>
</feature>
<dbReference type="GO" id="GO:0046677">
    <property type="term" value="P:response to antibiotic"/>
    <property type="evidence" value="ECO:0007669"/>
    <property type="project" value="UniProtKB-KW"/>
</dbReference>
<dbReference type="GO" id="GO:0140359">
    <property type="term" value="F:ABC-type transporter activity"/>
    <property type="evidence" value="ECO:0007669"/>
    <property type="project" value="InterPro"/>
</dbReference>
<feature type="domain" description="ABC transmembrane type-2" evidence="8">
    <location>
        <begin position="50"/>
        <end position="277"/>
    </location>
</feature>
<feature type="transmembrane region" description="Helical" evidence="6">
    <location>
        <begin position="256"/>
        <end position="274"/>
    </location>
</feature>
<dbReference type="OrthoDB" id="8988363at2"/>
<dbReference type="InterPro" id="IPR051784">
    <property type="entry name" value="Nod_factor_ABC_transporter"/>
</dbReference>
<comment type="caution">
    <text evidence="9">The sequence shown here is derived from an EMBL/GenBank/DDBJ whole genome shotgun (WGS) entry which is preliminary data.</text>
</comment>
<reference evidence="9 10" key="1">
    <citation type="submission" date="2018-11" db="EMBL/GenBank/DDBJ databases">
        <title>Trebonia kvetii gen.nov., sp.nov., a novel acidophilic actinobacterium, and proposal of the new actinobacterial family Treboniaceae fam. nov.</title>
        <authorList>
            <person name="Rapoport D."/>
            <person name="Sagova-Mareckova M."/>
            <person name="Sedlacek I."/>
            <person name="Provaznik J."/>
            <person name="Kralova S."/>
            <person name="Pavlinic D."/>
            <person name="Benes V."/>
            <person name="Kopecky J."/>
        </authorList>
    </citation>
    <scope>NUCLEOTIDE SEQUENCE [LARGE SCALE GENOMIC DNA]</scope>
    <source>
        <strain evidence="9 10">15Tr583</strain>
    </source>
</reference>
<feature type="transmembrane region" description="Helical" evidence="6">
    <location>
        <begin position="161"/>
        <end position="183"/>
    </location>
</feature>
<feature type="transmembrane region" description="Helical" evidence="6">
    <location>
        <begin position="81"/>
        <end position="105"/>
    </location>
</feature>
<feature type="region of interest" description="Disordered" evidence="7">
    <location>
        <begin position="1"/>
        <end position="24"/>
    </location>
</feature>
<keyword evidence="6" id="KW-0813">Transport</keyword>
<evidence type="ECO:0000256" key="4">
    <source>
        <dbReference type="ARBA" id="ARBA00023136"/>
    </source>
</evidence>
<dbReference type="PIRSF" id="PIRSF006648">
    <property type="entry name" value="DrrB"/>
    <property type="match status" value="1"/>
</dbReference>
<keyword evidence="5" id="KW-0046">Antibiotic resistance</keyword>
<dbReference type="AlphaFoldDB" id="A0A6P2C4N1"/>
<gene>
    <name evidence="9" type="ORF">EAS64_01385</name>
</gene>
<dbReference type="InterPro" id="IPR000412">
    <property type="entry name" value="ABC_2_transport"/>
</dbReference>
<keyword evidence="2 6" id="KW-0812">Transmembrane</keyword>
<evidence type="ECO:0000256" key="1">
    <source>
        <dbReference type="ARBA" id="ARBA00004141"/>
    </source>
</evidence>
<evidence type="ECO:0000256" key="2">
    <source>
        <dbReference type="ARBA" id="ARBA00022692"/>
    </source>
</evidence>
<name>A0A6P2C4N1_9ACTN</name>
<feature type="transmembrane region" description="Helical" evidence="6">
    <location>
        <begin position="53"/>
        <end position="75"/>
    </location>
</feature>
<dbReference type="RefSeq" id="WP_145850884.1">
    <property type="nucleotide sequence ID" value="NZ_RPFW01000001.1"/>
</dbReference>
<comment type="similarity">
    <text evidence="6">Belongs to the ABC-2 integral membrane protein family.</text>
</comment>
<evidence type="ECO:0000313" key="9">
    <source>
        <dbReference type="EMBL" id="TVZ06130.1"/>
    </source>
</evidence>
<accession>A0A6P2C4N1</accession>
<protein>
    <recommendedName>
        <fullName evidence="6">Transport permease protein</fullName>
    </recommendedName>
</protein>
<dbReference type="GO" id="GO:0043190">
    <property type="term" value="C:ATP-binding cassette (ABC) transporter complex"/>
    <property type="evidence" value="ECO:0007669"/>
    <property type="project" value="InterPro"/>
</dbReference>
<evidence type="ECO:0000256" key="5">
    <source>
        <dbReference type="ARBA" id="ARBA00023251"/>
    </source>
</evidence>
<dbReference type="PANTHER" id="PTHR43229">
    <property type="entry name" value="NODULATION PROTEIN J"/>
    <property type="match status" value="1"/>
</dbReference>